<dbReference type="STRING" id="1073328.SAMN05216294_3148"/>
<accession>A0A1H2YP73</accession>
<name>A0A1H2YP73_9FLAO</name>
<dbReference type="PANTHER" id="PTHR48081:SF6">
    <property type="entry name" value="PEPTIDASE S9 PROLYL OLIGOPEPTIDASE CATALYTIC DOMAIN-CONTAINING PROTEIN"/>
    <property type="match status" value="1"/>
</dbReference>
<dbReference type="InterPro" id="IPR050300">
    <property type="entry name" value="GDXG_lipolytic_enzyme"/>
</dbReference>
<dbReference type="Gene3D" id="3.40.50.1820">
    <property type="entry name" value="alpha/beta hydrolase"/>
    <property type="match status" value="1"/>
</dbReference>
<dbReference type="SUPFAM" id="SSF53474">
    <property type="entry name" value="alpha/beta-Hydrolases"/>
    <property type="match status" value="1"/>
</dbReference>
<protein>
    <submittedName>
        <fullName evidence="3">Acetyl esterase/lipase</fullName>
    </submittedName>
</protein>
<evidence type="ECO:0000256" key="1">
    <source>
        <dbReference type="ARBA" id="ARBA00022801"/>
    </source>
</evidence>
<keyword evidence="4" id="KW-1185">Reference proteome</keyword>
<evidence type="ECO:0000313" key="3">
    <source>
        <dbReference type="EMBL" id="SDX06309.1"/>
    </source>
</evidence>
<keyword evidence="1" id="KW-0378">Hydrolase</keyword>
<reference evidence="4" key="1">
    <citation type="submission" date="2016-10" db="EMBL/GenBank/DDBJ databases">
        <authorList>
            <person name="Varghese N."/>
            <person name="Submissions S."/>
        </authorList>
    </citation>
    <scope>NUCLEOTIDE SEQUENCE [LARGE SCALE GENOMIC DNA]</scope>
    <source>
        <strain evidence="4">DSM 25030</strain>
    </source>
</reference>
<organism evidence="3 4">
    <name type="scientific">Flagellimonas zhangzhouensis</name>
    <dbReference type="NCBI Taxonomy" id="1073328"/>
    <lineage>
        <taxon>Bacteria</taxon>
        <taxon>Pseudomonadati</taxon>
        <taxon>Bacteroidota</taxon>
        <taxon>Flavobacteriia</taxon>
        <taxon>Flavobacteriales</taxon>
        <taxon>Flavobacteriaceae</taxon>
        <taxon>Flagellimonas</taxon>
    </lineage>
</organism>
<dbReference type="GO" id="GO:0016787">
    <property type="term" value="F:hydrolase activity"/>
    <property type="evidence" value="ECO:0007669"/>
    <property type="project" value="UniProtKB-KW"/>
</dbReference>
<dbReference type="InterPro" id="IPR029058">
    <property type="entry name" value="AB_hydrolase_fold"/>
</dbReference>
<dbReference type="PANTHER" id="PTHR48081">
    <property type="entry name" value="AB HYDROLASE SUPERFAMILY PROTEIN C4A8.06C"/>
    <property type="match status" value="1"/>
</dbReference>
<evidence type="ECO:0000259" key="2">
    <source>
        <dbReference type="Pfam" id="PF01738"/>
    </source>
</evidence>
<dbReference type="InterPro" id="IPR002925">
    <property type="entry name" value="Dienelactn_hydro"/>
</dbReference>
<proteinExistence type="predicted"/>
<dbReference type="Pfam" id="PF01738">
    <property type="entry name" value="DLH"/>
    <property type="match status" value="1"/>
</dbReference>
<dbReference type="EMBL" id="FNMY01000006">
    <property type="protein sequence ID" value="SDX06309.1"/>
    <property type="molecule type" value="Genomic_DNA"/>
</dbReference>
<dbReference type="Proteomes" id="UP000199592">
    <property type="component" value="Unassembled WGS sequence"/>
</dbReference>
<evidence type="ECO:0000313" key="4">
    <source>
        <dbReference type="Proteomes" id="UP000199592"/>
    </source>
</evidence>
<feature type="domain" description="Dienelactone hydrolase" evidence="2">
    <location>
        <begin position="128"/>
        <end position="284"/>
    </location>
</feature>
<gene>
    <name evidence="3" type="ORF">SAMN04487892_3116</name>
</gene>
<sequence>MLCTFLGISTSNAQQIIELKSTPAPDDMVWEKSEQIIATPNGDENIVANVSVPTLTVYLPSKEKANGTAMVIAPGGGFHMLAIDNEGTEVAKWCVEHGIAAFVLKYRLVPTSGDPVAEFRQKISTMGSAEMDKLITPLVTLSKADGLAAIKYVRENATDYGVQSNKIGIIGFSAGGSVAGAAAYEYTSAADRPDFAAPIYPALQVVDTSSLPENPMPMFIAVTGDDFFGFQSLSIEAFQQWNTAKQPVELHMYEKGGHGFGMRKQGLPSDQWINAFGAWLDQHDFIEFKI</sequence>
<dbReference type="AlphaFoldDB" id="A0A1H2YP73"/>